<protein>
    <recommendedName>
        <fullName evidence="7">CHD subfamily II SANT-like domain-containing protein</fullName>
    </recommendedName>
</protein>
<evidence type="ECO:0000313" key="5">
    <source>
        <dbReference type="Ensembl" id="ENSTGUP00000028870.1"/>
    </source>
</evidence>
<keyword evidence="6" id="KW-1185">Reference proteome</keyword>
<dbReference type="SMART" id="SM01146">
    <property type="entry name" value="DUF1086"/>
    <property type="match status" value="1"/>
</dbReference>
<feature type="compositionally biased region" description="Basic and acidic residues" evidence="2">
    <location>
        <begin position="99"/>
        <end position="117"/>
    </location>
</feature>
<dbReference type="InParanoid" id="A0A674H0D8"/>
<feature type="region of interest" description="Disordered" evidence="2">
    <location>
        <begin position="71"/>
        <end position="121"/>
    </location>
</feature>
<feature type="compositionally biased region" description="Acidic residues" evidence="2">
    <location>
        <begin position="89"/>
        <end position="98"/>
    </location>
</feature>
<proteinExistence type="predicted"/>
<evidence type="ECO:0000259" key="4">
    <source>
        <dbReference type="SMART" id="SM01147"/>
    </source>
</evidence>
<feature type="domain" description="DUF1087" evidence="4">
    <location>
        <begin position="15"/>
        <end position="79"/>
    </location>
</feature>
<dbReference type="GO" id="GO:0003677">
    <property type="term" value="F:DNA binding"/>
    <property type="evidence" value="ECO:0007669"/>
    <property type="project" value="InterPro"/>
</dbReference>
<dbReference type="Pfam" id="PF06461">
    <property type="entry name" value="CHDII_SANT-like"/>
    <property type="match status" value="1"/>
</dbReference>
<sequence length="316" mass="35339">MNEYLSSFKVAQYVVREEDKIEEIEREIIKQEENVDPDYWEKLLRHHYEQQQEDLARNLGKGKRVRKQVNYNDAAQEDQDNQSEYSVGSEEEDEDFDERPEGRRQSKRQLRNEKDKPLPPLLARVGGNIEVLGFNTRQRKAFLNAVMRWGMPPQDAFTSQWLVRDLRGKTEKEFKAYVSLFMRHLCEPGADGSETFADGVPREGLSRQQVLTRIGVMSLVKKKVRGHPGDTAGTAGTQLGQPGDMAGTPGTDWGQPGDTLGTWLGQLGQAGDTAGTAWGHGGDSWGHGGDSWGHGWDTWGQPGDTAETAWGHGGDS</sequence>
<name>A0A674H0D8_TAEGU</name>
<evidence type="ECO:0000256" key="2">
    <source>
        <dbReference type="SAM" id="MobiDB-lite"/>
    </source>
</evidence>
<dbReference type="GeneTree" id="ENSGT00940000158001"/>
<reference evidence="5" key="1">
    <citation type="submission" date="2025-08" db="UniProtKB">
        <authorList>
            <consortium name="Ensembl"/>
        </authorList>
    </citation>
    <scope>IDENTIFICATION</scope>
</reference>
<dbReference type="Proteomes" id="UP000007754">
    <property type="component" value="Unplaced"/>
</dbReference>
<evidence type="ECO:0008006" key="7">
    <source>
        <dbReference type="Google" id="ProtNLM"/>
    </source>
</evidence>
<feature type="region of interest" description="Disordered" evidence="2">
    <location>
        <begin position="288"/>
        <end position="316"/>
    </location>
</feature>
<dbReference type="GO" id="GO:0003682">
    <property type="term" value="F:chromatin binding"/>
    <property type="evidence" value="ECO:0007669"/>
    <property type="project" value="TreeGrafter"/>
</dbReference>
<dbReference type="GO" id="GO:0016887">
    <property type="term" value="F:ATP hydrolysis activity"/>
    <property type="evidence" value="ECO:0007669"/>
    <property type="project" value="TreeGrafter"/>
</dbReference>
<feature type="domain" description="CHD subfamily II SANT-like" evidence="3">
    <location>
        <begin position="85"/>
        <end position="238"/>
    </location>
</feature>
<dbReference type="SMART" id="SM01147">
    <property type="entry name" value="DUF1087"/>
    <property type="match status" value="1"/>
</dbReference>
<dbReference type="InterPro" id="IPR009463">
    <property type="entry name" value="DUF1087"/>
</dbReference>
<accession>A0A674H0D8</accession>
<dbReference type="Ensembl" id="ENSTGUT00000045360.1">
    <property type="protein sequence ID" value="ENSTGUP00000028870.1"/>
    <property type="gene ID" value="ENSTGUG00000022578.1"/>
</dbReference>
<evidence type="ECO:0000313" key="6">
    <source>
        <dbReference type="Proteomes" id="UP000007754"/>
    </source>
</evidence>
<reference evidence="5" key="2">
    <citation type="submission" date="2025-09" db="UniProtKB">
        <authorList>
            <consortium name="Ensembl"/>
        </authorList>
    </citation>
    <scope>IDENTIFICATION</scope>
</reference>
<dbReference type="GO" id="GO:0140658">
    <property type="term" value="F:ATP-dependent chromatin remodeler activity"/>
    <property type="evidence" value="ECO:0007669"/>
    <property type="project" value="TreeGrafter"/>
</dbReference>
<evidence type="ECO:0000259" key="3">
    <source>
        <dbReference type="SMART" id="SM01146"/>
    </source>
</evidence>
<dbReference type="AlphaFoldDB" id="A0A674H0D8"/>
<dbReference type="OMA" id="DSWGHSW"/>
<dbReference type="GO" id="GO:0016581">
    <property type="term" value="C:NuRD complex"/>
    <property type="evidence" value="ECO:0007669"/>
    <property type="project" value="TreeGrafter"/>
</dbReference>
<organism evidence="5 6">
    <name type="scientific">Taeniopygia guttata</name>
    <name type="common">Zebra finch</name>
    <name type="synonym">Poephila guttata</name>
    <dbReference type="NCBI Taxonomy" id="59729"/>
    <lineage>
        <taxon>Eukaryota</taxon>
        <taxon>Metazoa</taxon>
        <taxon>Chordata</taxon>
        <taxon>Craniata</taxon>
        <taxon>Vertebrata</taxon>
        <taxon>Euteleostomi</taxon>
        <taxon>Archelosauria</taxon>
        <taxon>Archosauria</taxon>
        <taxon>Dinosauria</taxon>
        <taxon>Saurischia</taxon>
        <taxon>Theropoda</taxon>
        <taxon>Coelurosauria</taxon>
        <taxon>Aves</taxon>
        <taxon>Neognathae</taxon>
        <taxon>Neoaves</taxon>
        <taxon>Telluraves</taxon>
        <taxon>Australaves</taxon>
        <taxon>Passeriformes</taxon>
        <taxon>Passeroidea</taxon>
        <taxon>Estrildidae</taxon>
        <taxon>Estrildinae</taxon>
        <taxon>Taeniopygia</taxon>
    </lineage>
</organism>
<evidence type="ECO:0000256" key="1">
    <source>
        <dbReference type="ARBA" id="ARBA00023242"/>
    </source>
</evidence>
<dbReference type="Pfam" id="PF06465">
    <property type="entry name" value="DUF1087"/>
    <property type="match status" value="1"/>
</dbReference>
<feature type="region of interest" description="Disordered" evidence="2">
    <location>
        <begin position="225"/>
        <end position="253"/>
    </location>
</feature>
<dbReference type="PANTHER" id="PTHR45623:SF9">
    <property type="entry name" value="CHROMODOMAIN-HELICASE-DNA-BINDING PROTEIN 3"/>
    <property type="match status" value="1"/>
</dbReference>
<dbReference type="PANTHER" id="PTHR45623">
    <property type="entry name" value="CHROMODOMAIN-HELICASE-DNA-BINDING PROTEIN 3-RELATED-RELATED"/>
    <property type="match status" value="1"/>
</dbReference>
<dbReference type="InterPro" id="IPR009462">
    <property type="entry name" value="CHD_II_SANT-like"/>
</dbReference>
<dbReference type="GO" id="GO:0042393">
    <property type="term" value="F:histone binding"/>
    <property type="evidence" value="ECO:0007669"/>
    <property type="project" value="TreeGrafter"/>
</dbReference>
<keyword evidence="1" id="KW-0539">Nucleus</keyword>